<organism evidence="2 3">
    <name type="scientific">Bermanella marisrubri</name>
    <dbReference type="NCBI Taxonomy" id="207949"/>
    <lineage>
        <taxon>Bacteria</taxon>
        <taxon>Pseudomonadati</taxon>
        <taxon>Pseudomonadota</taxon>
        <taxon>Gammaproteobacteria</taxon>
        <taxon>Oceanospirillales</taxon>
        <taxon>Oceanospirillaceae</taxon>
        <taxon>Bermanella</taxon>
    </lineage>
</organism>
<protein>
    <submittedName>
        <fullName evidence="2">Uncharacterized protein</fullName>
    </submittedName>
</protein>
<dbReference type="OrthoDB" id="122427at2"/>
<keyword evidence="1" id="KW-0812">Transmembrane</keyword>
<feature type="transmembrane region" description="Helical" evidence="1">
    <location>
        <begin position="40"/>
        <end position="58"/>
    </location>
</feature>
<gene>
    <name evidence="2" type="ORF">RED65_02283</name>
</gene>
<keyword evidence="1" id="KW-0472">Membrane</keyword>
<keyword evidence="3" id="KW-1185">Reference proteome</keyword>
<feature type="transmembrane region" description="Helical" evidence="1">
    <location>
        <begin position="78"/>
        <end position="98"/>
    </location>
</feature>
<name>Q1MYD3_9GAMM</name>
<dbReference type="AlphaFoldDB" id="Q1MYD3"/>
<evidence type="ECO:0000256" key="1">
    <source>
        <dbReference type="SAM" id="Phobius"/>
    </source>
</evidence>
<keyword evidence="1" id="KW-1133">Transmembrane helix</keyword>
<dbReference type="RefSeq" id="WP_007019313.1">
    <property type="nucleotide sequence ID" value="NZ_CH724123.1"/>
</dbReference>
<sequence length="109" mass="11884">MFNPEWPAHARLHEVWQLTTNITLGLIALWLTWFKESIRLAAAISIAVMGGVLVAHVIEDSYCGSLLSGNTATTVFGLQLAAFVALCVVLLSILAVVLDIKHERREVSA</sequence>
<feature type="transmembrane region" description="Helical" evidence="1">
    <location>
        <begin position="15"/>
        <end position="33"/>
    </location>
</feature>
<comment type="caution">
    <text evidence="2">The sequence shown here is derived from an EMBL/GenBank/DDBJ whole genome shotgun (WGS) entry which is preliminary data.</text>
</comment>
<dbReference type="Proteomes" id="UP000004263">
    <property type="component" value="Unassembled WGS sequence"/>
</dbReference>
<accession>Q1MYD3</accession>
<evidence type="ECO:0000313" key="3">
    <source>
        <dbReference type="Proteomes" id="UP000004263"/>
    </source>
</evidence>
<evidence type="ECO:0000313" key="2">
    <source>
        <dbReference type="EMBL" id="EAT11012.1"/>
    </source>
</evidence>
<proteinExistence type="predicted"/>
<dbReference type="HOGENOM" id="CLU_157952_0_0_6"/>
<dbReference type="EMBL" id="AAQH01000026">
    <property type="protein sequence ID" value="EAT11012.1"/>
    <property type="molecule type" value="Genomic_DNA"/>
</dbReference>
<reference evidence="2 3" key="1">
    <citation type="submission" date="2006-03" db="EMBL/GenBank/DDBJ databases">
        <authorList>
            <person name="Pinhassi J."/>
            <person name="Pedros-Alio C."/>
            <person name="Ferriera S."/>
            <person name="Johnson J."/>
            <person name="Kravitz S."/>
            <person name="Halpern A."/>
            <person name="Remington K."/>
            <person name="Beeson K."/>
            <person name="Tran B."/>
            <person name="Rogers Y.-H."/>
            <person name="Friedman R."/>
            <person name="Venter J.C."/>
        </authorList>
    </citation>
    <scope>NUCLEOTIDE SEQUENCE [LARGE SCALE GENOMIC DNA]</scope>
    <source>
        <strain evidence="2 3">RED65</strain>
    </source>
</reference>